<organism evidence="3 4">
    <name type="scientific">Hebeloma cylindrosporum</name>
    <dbReference type="NCBI Taxonomy" id="76867"/>
    <lineage>
        <taxon>Eukaryota</taxon>
        <taxon>Fungi</taxon>
        <taxon>Dikarya</taxon>
        <taxon>Basidiomycota</taxon>
        <taxon>Agaricomycotina</taxon>
        <taxon>Agaricomycetes</taxon>
        <taxon>Agaricomycetidae</taxon>
        <taxon>Agaricales</taxon>
        <taxon>Agaricineae</taxon>
        <taxon>Hymenogastraceae</taxon>
        <taxon>Hebeloma</taxon>
    </lineage>
</organism>
<dbReference type="HOGENOM" id="CLU_330657_0_0_1"/>
<dbReference type="PROSITE" id="PS50048">
    <property type="entry name" value="ZN2_CY6_FUNGAL_2"/>
    <property type="match status" value="1"/>
</dbReference>
<feature type="domain" description="Zn(2)-C6 fungal-type" evidence="2">
    <location>
        <begin position="475"/>
        <end position="511"/>
    </location>
</feature>
<dbReference type="Proteomes" id="UP000053424">
    <property type="component" value="Unassembled WGS sequence"/>
</dbReference>
<dbReference type="STRING" id="686832.A0A0C3BVI7"/>
<dbReference type="PANTHER" id="PTHR35392">
    <property type="entry name" value="ZN(II)2CYS6 TRANSCRIPTION FACTOR (EUROFUNG)-RELATED-RELATED"/>
    <property type="match status" value="1"/>
</dbReference>
<feature type="region of interest" description="Disordered" evidence="1">
    <location>
        <begin position="443"/>
        <end position="467"/>
    </location>
</feature>
<keyword evidence="4" id="KW-1185">Reference proteome</keyword>
<dbReference type="GO" id="GO:0000981">
    <property type="term" value="F:DNA-binding transcription factor activity, RNA polymerase II-specific"/>
    <property type="evidence" value="ECO:0007669"/>
    <property type="project" value="InterPro"/>
</dbReference>
<feature type="compositionally biased region" description="Low complexity" evidence="1">
    <location>
        <begin position="308"/>
        <end position="325"/>
    </location>
</feature>
<reference evidence="4" key="2">
    <citation type="submission" date="2015-01" db="EMBL/GenBank/DDBJ databases">
        <title>Evolutionary Origins and Diversification of the Mycorrhizal Mutualists.</title>
        <authorList>
            <consortium name="DOE Joint Genome Institute"/>
            <consortium name="Mycorrhizal Genomics Consortium"/>
            <person name="Kohler A."/>
            <person name="Kuo A."/>
            <person name="Nagy L.G."/>
            <person name="Floudas D."/>
            <person name="Copeland A."/>
            <person name="Barry K.W."/>
            <person name="Cichocki N."/>
            <person name="Veneault-Fourrey C."/>
            <person name="LaButti K."/>
            <person name="Lindquist E.A."/>
            <person name="Lipzen A."/>
            <person name="Lundell T."/>
            <person name="Morin E."/>
            <person name="Murat C."/>
            <person name="Riley R."/>
            <person name="Ohm R."/>
            <person name="Sun H."/>
            <person name="Tunlid A."/>
            <person name="Henrissat B."/>
            <person name="Grigoriev I.V."/>
            <person name="Hibbett D.S."/>
            <person name="Martin F."/>
        </authorList>
    </citation>
    <scope>NUCLEOTIDE SEQUENCE [LARGE SCALE GENOMIC DNA]</scope>
    <source>
        <strain evidence="4">h7</strain>
    </source>
</reference>
<dbReference type="SUPFAM" id="SSF57701">
    <property type="entry name" value="Zn2/Cys6 DNA-binding domain"/>
    <property type="match status" value="1"/>
</dbReference>
<evidence type="ECO:0000313" key="3">
    <source>
        <dbReference type="EMBL" id="KIM35421.1"/>
    </source>
</evidence>
<evidence type="ECO:0000256" key="1">
    <source>
        <dbReference type="SAM" id="MobiDB-lite"/>
    </source>
</evidence>
<dbReference type="GO" id="GO:0008270">
    <property type="term" value="F:zinc ion binding"/>
    <property type="evidence" value="ECO:0007669"/>
    <property type="project" value="InterPro"/>
</dbReference>
<dbReference type="EMBL" id="KN831821">
    <property type="protein sequence ID" value="KIM35421.1"/>
    <property type="molecule type" value="Genomic_DNA"/>
</dbReference>
<proteinExistence type="predicted"/>
<evidence type="ECO:0000313" key="4">
    <source>
        <dbReference type="Proteomes" id="UP000053424"/>
    </source>
</evidence>
<evidence type="ECO:0000259" key="2">
    <source>
        <dbReference type="PROSITE" id="PS50048"/>
    </source>
</evidence>
<accession>A0A0C3BVI7</accession>
<dbReference type="CDD" id="cd00067">
    <property type="entry name" value="GAL4"/>
    <property type="match status" value="1"/>
</dbReference>
<feature type="compositionally biased region" description="Basic and acidic residues" evidence="1">
    <location>
        <begin position="458"/>
        <end position="467"/>
    </location>
</feature>
<feature type="region of interest" description="Disordered" evidence="1">
    <location>
        <begin position="305"/>
        <end position="325"/>
    </location>
</feature>
<dbReference type="OrthoDB" id="5362630at2759"/>
<dbReference type="InterPro" id="IPR052973">
    <property type="entry name" value="Fungal_sec-metab_reg_TF"/>
</dbReference>
<dbReference type="InterPro" id="IPR001138">
    <property type="entry name" value="Zn2Cys6_DnaBD"/>
</dbReference>
<dbReference type="Pfam" id="PF00172">
    <property type="entry name" value="Zn_clus"/>
    <property type="match status" value="1"/>
</dbReference>
<gene>
    <name evidence="3" type="ORF">M413DRAFT_449804</name>
</gene>
<dbReference type="AlphaFoldDB" id="A0A0C3BVI7"/>
<protein>
    <recommendedName>
        <fullName evidence="2">Zn(2)-C6 fungal-type domain-containing protein</fullName>
    </recommendedName>
</protein>
<sequence length="867" mass="96467">MENTIPHETGASNTVTGVPVALNQDVVSERDLSQFFDTSSLHPSLLEQTGGLHSMPPALTSPLRYSIGGESRVDVLNYPHLPQLYPSPQRPSTFSSFMTTFQPNQSENVLSGIPQGTPVHLMANQSEQSSSGIGQVSLSSSSGLPPFPELDGLFFEVPHCPIQDPYGPPPSSSRVSYENNHTGSELFSQTNPLNIPIRDFDLCDIDFPQFFEASSLPLREQPWDWELIAPAPLRYRTGGGPGVEVGQVNPPQFSQLYATNQRDGTAASAMQSTLSSPFHTALLNLDQSESLPSVVAQATPPFLMANQSEQGSSGTPSSVSSMGPSPFDEFDAFVSGIRNGPLIQDRHESLPSTTETYSWFGLNAPVNPPDLTRVAFPPVLETHPSISAGERVSDWPSGHLPPPMLGQIFLGGGPSEQPTGALDLGSSKVTATMLEHTIQLVDLTTGPDRRPLKKKRQKLDDKQRESAKQVRRQGACIRCRIHKEKCDLEVPCKNCRKVETTAKLYKQPCQKPSLHDIVPFRPGNSRAGLKHSVFPQLVWCSDDHEVRTTYIRQIFTFKTSRRVPTLAITCRRFVPGPDDVLEEPYEASDGEVTFVRSPPFACFDIDTRRMREALEVYAKECRPLLIEDILATASDDIIKLGLCEANRFASTRTQSVVSHTLDILACVHVNFTQPIMVGPDTLDVSPVTNEKLTIHGKSPVPSVLDYQIDTLYIHHMESLMEKVSRGLKKLIFTSDKTSNWYEIFLATFVLLVSLERVYTTQISYLRRSQREITTNVSRYMISLWKASAKKLIYLFRVVLKGMVPFSPSWNPNTQKRVELDEASRTYIRTMANILDERKVELSELREEGWENSNAQPLAWLVGLFLED</sequence>
<name>A0A0C3BVI7_HEBCY</name>
<reference evidence="3 4" key="1">
    <citation type="submission" date="2014-04" db="EMBL/GenBank/DDBJ databases">
        <authorList>
            <consortium name="DOE Joint Genome Institute"/>
            <person name="Kuo A."/>
            <person name="Gay G."/>
            <person name="Dore J."/>
            <person name="Kohler A."/>
            <person name="Nagy L.G."/>
            <person name="Floudas D."/>
            <person name="Copeland A."/>
            <person name="Barry K.W."/>
            <person name="Cichocki N."/>
            <person name="Veneault-Fourrey C."/>
            <person name="LaButti K."/>
            <person name="Lindquist E.A."/>
            <person name="Lipzen A."/>
            <person name="Lundell T."/>
            <person name="Morin E."/>
            <person name="Murat C."/>
            <person name="Sun H."/>
            <person name="Tunlid A."/>
            <person name="Henrissat B."/>
            <person name="Grigoriev I.V."/>
            <person name="Hibbett D.S."/>
            <person name="Martin F."/>
            <person name="Nordberg H.P."/>
            <person name="Cantor M.N."/>
            <person name="Hua S.X."/>
        </authorList>
    </citation>
    <scope>NUCLEOTIDE SEQUENCE [LARGE SCALE GENOMIC DNA]</scope>
    <source>
        <strain evidence="4">h7</strain>
    </source>
</reference>
<dbReference type="InterPro" id="IPR036864">
    <property type="entry name" value="Zn2-C6_fun-type_DNA-bd_sf"/>
</dbReference>